<evidence type="ECO:0000313" key="1">
    <source>
        <dbReference type="EMBL" id="WNM62084.1"/>
    </source>
</evidence>
<dbReference type="Proteomes" id="UP001302494">
    <property type="component" value="Chromosome"/>
</dbReference>
<dbReference type="EMBL" id="CP116968">
    <property type="protein sequence ID" value="WNM62084.1"/>
    <property type="molecule type" value="Genomic_DNA"/>
</dbReference>
<protein>
    <submittedName>
        <fullName evidence="1">Uncharacterized protein</fullName>
    </submittedName>
</protein>
<accession>A0AA96K2Z8</accession>
<evidence type="ECO:0000313" key="2">
    <source>
        <dbReference type="Proteomes" id="UP001302494"/>
    </source>
</evidence>
<reference evidence="1 2" key="1">
    <citation type="submission" date="2023-01" db="EMBL/GenBank/DDBJ databases">
        <title>Cultivation and genomic characterization of new, ubiquitous marine nitrite-oxidizing bacteria from the Nitrospirales.</title>
        <authorList>
            <person name="Mueller A.J."/>
            <person name="Daebeler A."/>
            <person name="Herbold C.W."/>
            <person name="Kirkegaard R.H."/>
            <person name="Daims H."/>
        </authorList>
    </citation>
    <scope>NUCLEOTIDE SEQUENCE [LARGE SCALE GENOMIC DNA]</scope>
    <source>
        <strain evidence="1 2">DK</strain>
    </source>
</reference>
<name>A0AA96K2Z8_9BACT</name>
<organism evidence="1 2">
    <name type="scientific">Candidatus Nitrospira neomarina</name>
    <dbReference type="NCBI Taxonomy" id="3020899"/>
    <lineage>
        <taxon>Bacteria</taxon>
        <taxon>Pseudomonadati</taxon>
        <taxon>Nitrospirota</taxon>
        <taxon>Nitrospiria</taxon>
        <taxon>Nitrospirales</taxon>
        <taxon>Nitrospiraceae</taxon>
        <taxon>Nitrospira</taxon>
    </lineage>
</organism>
<dbReference type="RefSeq" id="WP_312745060.1">
    <property type="nucleotide sequence ID" value="NZ_CP116968.1"/>
</dbReference>
<dbReference type="KEGG" id="nneo:PQG83_20445"/>
<keyword evidence="2" id="KW-1185">Reference proteome</keyword>
<sequence>MIISPCNGDIVGSTIELTYALEKGTKGDRVQALSTAHTKRHTGKHQIMVTVADHDHALLATSDAIEIEVK</sequence>
<dbReference type="AlphaFoldDB" id="A0AA96K2Z8"/>
<proteinExistence type="predicted"/>
<gene>
    <name evidence="1" type="ORF">PQG83_20445</name>
</gene>